<gene>
    <name evidence="3" type="ORF">EDD34_0065</name>
</gene>
<dbReference type="Pfam" id="PF00296">
    <property type="entry name" value="Bac_luciferase"/>
    <property type="match status" value="1"/>
</dbReference>
<organism evidence="3 4">
    <name type="scientific">Myceligenerans xiligouense</name>
    <dbReference type="NCBI Taxonomy" id="253184"/>
    <lineage>
        <taxon>Bacteria</taxon>
        <taxon>Bacillati</taxon>
        <taxon>Actinomycetota</taxon>
        <taxon>Actinomycetes</taxon>
        <taxon>Micrococcales</taxon>
        <taxon>Promicromonosporaceae</taxon>
        <taxon>Myceligenerans</taxon>
    </lineage>
</organism>
<dbReference type="PANTHER" id="PTHR43244">
    <property type="match status" value="1"/>
</dbReference>
<feature type="domain" description="Luciferase-like" evidence="2">
    <location>
        <begin position="13"/>
        <end position="227"/>
    </location>
</feature>
<dbReference type="InterPro" id="IPR011251">
    <property type="entry name" value="Luciferase-like_dom"/>
</dbReference>
<sequence length="294" mass="30927">MMTTLGCALLPTFSPRQYLSIARAADDAALAEICLWEDCFSESGIAAAGAVLASTTDLRVQLGVLPVPLRNVALTAMEIATLEGMFPGRLEPGIGHGVQSWMAQVGVRAASPLTLLREYATALRALLAGERLTVSGRYVSLDDVALDWPPLTAPPVISAATGPKTLRLVGEVADGIALDGGNGLTKLRTAVDTVRAAYDDAGRTDPFKVVISVPTATGPGAAERVQAWLPNWDLPSDAPEEYCVWGDSAEEIADGLRKFADLGADTVNVQPLESEPDPVALVGFLGREVRPLLV</sequence>
<accession>A0A3N4YJD2</accession>
<dbReference type="CDD" id="cd01097">
    <property type="entry name" value="Tetrahydromethanopterin_reductase"/>
    <property type="match status" value="1"/>
</dbReference>
<keyword evidence="1" id="KW-0560">Oxidoreductase</keyword>
<dbReference type="GO" id="GO:0004497">
    <property type="term" value="F:monooxygenase activity"/>
    <property type="evidence" value="ECO:0007669"/>
    <property type="project" value="UniProtKB-KW"/>
</dbReference>
<dbReference type="InterPro" id="IPR050564">
    <property type="entry name" value="F420-G6PD/mer"/>
</dbReference>
<dbReference type="AlphaFoldDB" id="A0A3N4YJD2"/>
<name>A0A3N4YJD2_9MICO</name>
<evidence type="ECO:0000256" key="1">
    <source>
        <dbReference type="ARBA" id="ARBA00023002"/>
    </source>
</evidence>
<dbReference type="PANTHER" id="PTHR43244:SF1">
    <property type="entry name" value="5,10-METHYLENETETRAHYDROMETHANOPTERIN REDUCTASE"/>
    <property type="match status" value="1"/>
</dbReference>
<dbReference type="Gene3D" id="3.20.20.30">
    <property type="entry name" value="Luciferase-like domain"/>
    <property type="match status" value="1"/>
</dbReference>
<protein>
    <submittedName>
        <fullName evidence="3">Alkanesulfonate monooxygenase SsuD/methylene tetrahydromethanopterin reductase-like flavin-dependent oxidoreductase (Luciferase family)</fullName>
    </submittedName>
</protein>
<dbReference type="GO" id="GO:0016705">
    <property type="term" value="F:oxidoreductase activity, acting on paired donors, with incorporation or reduction of molecular oxygen"/>
    <property type="evidence" value="ECO:0007669"/>
    <property type="project" value="InterPro"/>
</dbReference>
<keyword evidence="3" id="KW-0503">Monooxygenase</keyword>
<proteinExistence type="predicted"/>
<evidence type="ECO:0000313" key="4">
    <source>
        <dbReference type="Proteomes" id="UP000280501"/>
    </source>
</evidence>
<dbReference type="EMBL" id="RKQZ01000001">
    <property type="protein sequence ID" value="RPF19516.1"/>
    <property type="molecule type" value="Genomic_DNA"/>
</dbReference>
<keyword evidence="4" id="KW-1185">Reference proteome</keyword>
<dbReference type="SUPFAM" id="SSF51679">
    <property type="entry name" value="Bacterial luciferase-like"/>
    <property type="match status" value="1"/>
</dbReference>
<reference evidence="3 4" key="1">
    <citation type="submission" date="2018-11" db="EMBL/GenBank/DDBJ databases">
        <title>Sequencing the genomes of 1000 actinobacteria strains.</title>
        <authorList>
            <person name="Klenk H.-P."/>
        </authorList>
    </citation>
    <scope>NUCLEOTIDE SEQUENCE [LARGE SCALE GENOMIC DNA]</scope>
    <source>
        <strain evidence="3 4">DSM 15700</strain>
    </source>
</reference>
<evidence type="ECO:0000313" key="3">
    <source>
        <dbReference type="EMBL" id="RPF19516.1"/>
    </source>
</evidence>
<comment type="caution">
    <text evidence="3">The sequence shown here is derived from an EMBL/GenBank/DDBJ whole genome shotgun (WGS) entry which is preliminary data.</text>
</comment>
<dbReference type="Proteomes" id="UP000280501">
    <property type="component" value="Unassembled WGS sequence"/>
</dbReference>
<evidence type="ECO:0000259" key="2">
    <source>
        <dbReference type="Pfam" id="PF00296"/>
    </source>
</evidence>
<dbReference type="InterPro" id="IPR036661">
    <property type="entry name" value="Luciferase-like_sf"/>
</dbReference>